<reference evidence="3" key="1">
    <citation type="submission" date="2019-12" db="EMBL/GenBank/DDBJ databases">
        <authorList>
            <person name="Scholes J."/>
        </authorList>
    </citation>
    <scope>NUCLEOTIDE SEQUENCE</scope>
</reference>
<evidence type="ECO:0000313" key="4">
    <source>
        <dbReference type="Proteomes" id="UP001153555"/>
    </source>
</evidence>
<dbReference type="EMBL" id="CACSLK010011299">
    <property type="protein sequence ID" value="CAA0813033.1"/>
    <property type="molecule type" value="Genomic_DNA"/>
</dbReference>
<sequence>MGLAKVLADSGKATEAIEMYQRVIKILKSSRGKEDDVLVLPLCELGNLLVQQGKTSDAECTFSRVVDIFINSYGEKDRRVGMAMCYLAKVKCMEGNVNEAIDLYKSAIQIIRDSKTMSLDSEFMMKMRVELAELLHAVGRGEEGRILLEECLSITTKCKGNDDPSLVPHLVNLATSYSRFKNYAEAERLLRISLQIMKKNVAPDDPSITFPMLDLAVTLFSLHRDEEAERLAMDVLGLREKAFGKDSVPVGEALDCLVSIQTRMEKDESVLLCQLKRVLKIQEKAFGSDSEEVMETLTKMVHFMNKMGIKDEKYPLQRRLSELINIHEQKAIY</sequence>
<dbReference type="Pfam" id="PF13374">
    <property type="entry name" value="TPR_10"/>
    <property type="match status" value="1"/>
</dbReference>
<dbReference type="SMART" id="SM00028">
    <property type="entry name" value="TPR"/>
    <property type="match status" value="4"/>
</dbReference>
<keyword evidence="4" id="KW-1185">Reference proteome</keyword>
<dbReference type="PANTHER" id="PTHR45641">
    <property type="entry name" value="TETRATRICOPEPTIDE REPEAT PROTEIN (AFU_ORTHOLOGUE AFUA_6G03870)"/>
    <property type="match status" value="1"/>
</dbReference>
<dbReference type="Proteomes" id="UP001153555">
    <property type="component" value="Unassembled WGS sequence"/>
</dbReference>
<dbReference type="Gene3D" id="1.25.40.10">
    <property type="entry name" value="Tetratricopeptide repeat domain"/>
    <property type="match status" value="2"/>
</dbReference>
<dbReference type="InterPro" id="IPR011990">
    <property type="entry name" value="TPR-like_helical_dom_sf"/>
</dbReference>
<evidence type="ECO:0000313" key="3">
    <source>
        <dbReference type="EMBL" id="CAA0813033.1"/>
    </source>
</evidence>
<name>A0A9N7R5Y5_STRHE</name>
<evidence type="ECO:0000256" key="1">
    <source>
        <dbReference type="ARBA" id="ARBA00022737"/>
    </source>
</evidence>
<dbReference type="Pfam" id="PF13424">
    <property type="entry name" value="TPR_12"/>
    <property type="match status" value="2"/>
</dbReference>
<evidence type="ECO:0000256" key="2">
    <source>
        <dbReference type="ARBA" id="ARBA00022803"/>
    </source>
</evidence>
<comment type="caution">
    <text evidence="3">The sequence shown here is derived from an EMBL/GenBank/DDBJ whole genome shotgun (WGS) entry which is preliminary data.</text>
</comment>
<organism evidence="3 4">
    <name type="scientific">Striga hermonthica</name>
    <name type="common">Purple witchweed</name>
    <name type="synonym">Buchnera hermonthica</name>
    <dbReference type="NCBI Taxonomy" id="68872"/>
    <lineage>
        <taxon>Eukaryota</taxon>
        <taxon>Viridiplantae</taxon>
        <taxon>Streptophyta</taxon>
        <taxon>Embryophyta</taxon>
        <taxon>Tracheophyta</taxon>
        <taxon>Spermatophyta</taxon>
        <taxon>Magnoliopsida</taxon>
        <taxon>eudicotyledons</taxon>
        <taxon>Gunneridae</taxon>
        <taxon>Pentapetalae</taxon>
        <taxon>asterids</taxon>
        <taxon>lamiids</taxon>
        <taxon>Lamiales</taxon>
        <taxon>Orobanchaceae</taxon>
        <taxon>Buchnereae</taxon>
        <taxon>Striga</taxon>
    </lineage>
</organism>
<dbReference type="PANTHER" id="PTHR45641:SF19">
    <property type="entry name" value="NEPHROCYSTIN-3"/>
    <property type="match status" value="1"/>
</dbReference>
<dbReference type="OrthoDB" id="771227at2759"/>
<dbReference type="SUPFAM" id="SSF48452">
    <property type="entry name" value="TPR-like"/>
    <property type="match status" value="1"/>
</dbReference>
<dbReference type="AlphaFoldDB" id="A0A9N7R5Y5"/>
<keyword evidence="1" id="KW-0677">Repeat</keyword>
<dbReference type="GO" id="GO:0009507">
    <property type="term" value="C:chloroplast"/>
    <property type="evidence" value="ECO:0007669"/>
    <property type="project" value="TreeGrafter"/>
</dbReference>
<gene>
    <name evidence="3" type="ORF">SHERM_13592</name>
</gene>
<accession>A0A9N7R5Y5</accession>
<keyword evidence="2" id="KW-0802">TPR repeat</keyword>
<dbReference type="GO" id="GO:0009658">
    <property type="term" value="P:chloroplast organization"/>
    <property type="evidence" value="ECO:0007669"/>
    <property type="project" value="TreeGrafter"/>
</dbReference>
<dbReference type="InterPro" id="IPR019734">
    <property type="entry name" value="TPR_rpt"/>
</dbReference>
<proteinExistence type="predicted"/>
<protein>
    <submittedName>
        <fullName evidence="3">Tetratricopeptide repeat (TPR)-like superfamily protein</fullName>
    </submittedName>
</protein>